<dbReference type="Proteomes" id="UP001501456">
    <property type="component" value="Unassembled WGS sequence"/>
</dbReference>
<evidence type="ECO:0000313" key="1">
    <source>
        <dbReference type="EMBL" id="GAA3791100.1"/>
    </source>
</evidence>
<comment type="caution">
    <text evidence="1">The sequence shown here is derived from an EMBL/GenBank/DDBJ whole genome shotgun (WGS) entry which is preliminary data.</text>
</comment>
<accession>A0ABP7HE35</accession>
<protein>
    <recommendedName>
        <fullName evidence="3">STAS/SEC14 domain-containing protein</fullName>
    </recommendedName>
</protein>
<sequence length="136" mass="15646">MKISSSKLLNDVQQHFHTKIGDFYFFEKFAVVEYAENVVVSMDVISNMISKSKVFYGTEKQFGLIVNKVNNYSTIPSDAMKLESELKNLVCTAVVNYNLSSVVNFDLENHFFKAINRKLFPSLEEAEKWVLSMLLE</sequence>
<name>A0ABP7HE35_9FLAO</name>
<reference evidence="2" key="1">
    <citation type="journal article" date="2019" name="Int. J. Syst. Evol. Microbiol.">
        <title>The Global Catalogue of Microorganisms (GCM) 10K type strain sequencing project: providing services to taxonomists for standard genome sequencing and annotation.</title>
        <authorList>
            <consortium name="The Broad Institute Genomics Platform"/>
            <consortium name="The Broad Institute Genome Sequencing Center for Infectious Disease"/>
            <person name="Wu L."/>
            <person name="Ma J."/>
        </authorList>
    </citation>
    <scope>NUCLEOTIDE SEQUENCE [LARGE SCALE GENOMIC DNA]</scope>
    <source>
        <strain evidence="2">JCM 17525</strain>
    </source>
</reference>
<keyword evidence="2" id="KW-1185">Reference proteome</keyword>
<organism evidence="1 2">
    <name type="scientific">Corallibacter vietnamensis</name>
    <dbReference type="NCBI Taxonomy" id="904130"/>
    <lineage>
        <taxon>Bacteria</taxon>
        <taxon>Pseudomonadati</taxon>
        <taxon>Bacteroidota</taxon>
        <taxon>Flavobacteriia</taxon>
        <taxon>Flavobacteriales</taxon>
        <taxon>Flavobacteriaceae</taxon>
        <taxon>Corallibacter</taxon>
    </lineage>
</organism>
<evidence type="ECO:0000313" key="2">
    <source>
        <dbReference type="Proteomes" id="UP001501456"/>
    </source>
</evidence>
<dbReference type="RefSeq" id="WP_344730892.1">
    <property type="nucleotide sequence ID" value="NZ_BAABBI010000005.1"/>
</dbReference>
<gene>
    <name evidence="1" type="ORF">GCM10022271_24430</name>
</gene>
<evidence type="ECO:0008006" key="3">
    <source>
        <dbReference type="Google" id="ProtNLM"/>
    </source>
</evidence>
<dbReference type="EMBL" id="BAABBI010000005">
    <property type="protein sequence ID" value="GAA3791100.1"/>
    <property type="molecule type" value="Genomic_DNA"/>
</dbReference>
<proteinExistence type="predicted"/>